<feature type="region of interest" description="Disordered" evidence="1">
    <location>
        <begin position="488"/>
        <end position="545"/>
    </location>
</feature>
<dbReference type="Pfam" id="PF25545">
    <property type="entry name" value="DUF7924"/>
    <property type="match status" value="1"/>
</dbReference>
<dbReference type="Proteomes" id="UP000799291">
    <property type="component" value="Unassembled WGS sequence"/>
</dbReference>
<gene>
    <name evidence="3" type="ORF">K458DRAFT_423279</name>
</gene>
<proteinExistence type="predicted"/>
<feature type="compositionally biased region" description="Basic residues" evidence="1">
    <location>
        <begin position="14"/>
        <end position="24"/>
    </location>
</feature>
<dbReference type="InterPro" id="IPR057684">
    <property type="entry name" value="DUF7924"/>
</dbReference>
<feature type="compositionally biased region" description="Basic residues" evidence="1">
    <location>
        <begin position="534"/>
        <end position="545"/>
    </location>
</feature>
<evidence type="ECO:0000256" key="1">
    <source>
        <dbReference type="SAM" id="MobiDB-lite"/>
    </source>
</evidence>
<reference evidence="3" key="1">
    <citation type="journal article" date="2020" name="Stud. Mycol.">
        <title>101 Dothideomycetes genomes: a test case for predicting lifestyles and emergence of pathogens.</title>
        <authorList>
            <person name="Haridas S."/>
            <person name="Albert R."/>
            <person name="Binder M."/>
            <person name="Bloem J."/>
            <person name="Labutti K."/>
            <person name="Salamov A."/>
            <person name="Andreopoulos B."/>
            <person name="Baker S."/>
            <person name="Barry K."/>
            <person name="Bills G."/>
            <person name="Bluhm B."/>
            <person name="Cannon C."/>
            <person name="Castanera R."/>
            <person name="Culley D."/>
            <person name="Daum C."/>
            <person name="Ezra D."/>
            <person name="Gonzalez J."/>
            <person name="Henrissat B."/>
            <person name="Kuo A."/>
            <person name="Liang C."/>
            <person name="Lipzen A."/>
            <person name="Lutzoni F."/>
            <person name="Magnuson J."/>
            <person name="Mondo S."/>
            <person name="Nolan M."/>
            <person name="Ohm R."/>
            <person name="Pangilinan J."/>
            <person name="Park H.-J."/>
            <person name="Ramirez L."/>
            <person name="Alfaro M."/>
            <person name="Sun H."/>
            <person name="Tritt A."/>
            <person name="Yoshinaga Y."/>
            <person name="Zwiers L.-H."/>
            <person name="Turgeon B."/>
            <person name="Goodwin S."/>
            <person name="Spatafora J."/>
            <person name="Crous P."/>
            <person name="Grigoriev I."/>
        </authorList>
    </citation>
    <scope>NUCLEOTIDE SEQUENCE</scope>
    <source>
        <strain evidence="3">CBS 122367</strain>
    </source>
</reference>
<organism evidence="3 4">
    <name type="scientific">Lentithecium fluviatile CBS 122367</name>
    <dbReference type="NCBI Taxonomy" id="1168545"/>
    <lineage>
        <taxon>Eukaryota</taxon>
        <taxon>Fungi</taxon>
        <taxon>Dikarya</taxon>
        <taxon>Ascomycota</taxon>
        <taxon>Pezizomycotina</taxon>
        <taxon>Dothideomycetes</taxon>
        <taxon>Pleosporomycetidae</taxon>
        <taxon>Pleosporales</taxon>
        <taxon>Massarineae</taxon>
        <taxon>Lentitheciaceae</taxon>
        <taxon>Lentithecium</taxon>
    </lineage>
</organism>
<feature type="compositionally biased region" description="Basic and acidic residues" evidence="1">
    <location>
        <begin position="63"/>
        <end position="86"/>
    </location>
</feature>
<feature type="compositionally biased region" description="Basic residues" evidence="1">
    <location>
        <begin position="32"/>
        <end position="41"/>
    </location>
</feature>
<dbReference type="OrthoDB" id="5132737at2759"/>
<feature type="region of interest" description="Disordered" evidence="1">
    <location>
        <begin position="1"/>
        <end position="86"/>
    </location>
</feature>
<dbReference type="AlphaFoldDB" id="A0A6G1IJC7"/>
<feature type="compositionally biased region" description="Basic and acidic residues" evidence="1">
    <location>
        <begin position="1"/>
        <end position="13"/>
    </location>
</feature>
<feature type="compositionally biased region" description="Basic and acidic residues" evidence="1">
    <location>
        <begin position="176"/>
        <end position="189"/>
    </location>
</feature>
<evidence type="ECO:0000313" key="4">
    <source>
        <dbReference type="Proteomes" id="UP000799291"/>
    </source>
</evidence>
<dbReference type="EMBL" id="MU005613">
    <property type="protein sequence ID" value="KAF2678346.1"/>
    <property type="molecule type" value="Genomic_DNA"/>
</dbReference>
<keyword evidence="4" id="KW-1185">Reference proteome</keyword>
<dbReference type="PANTHER" id="PTHR42470">
    <property type="entry name" value="VAST DOMAIN-CONTAINING PROTEIN"/>
    <property type="match status" value="1"/>
</dbReference>
<feature type="region of interest" description="Disordered" evidence="1">
    <location>
        <begin position="152"/>
        <end position="189"/>
    </location>
</feature>
<evidence type="ECO:0000259" key="2">
    <source>
        <dbReference type="Pfam" id="PF25545"/>
    </source>
</evidence>
<sequence>MARYREKLAAQKDRRQRSVQKGKHPQGVSKAKAQRPIRRSARLNPECSEHTKRQHSLPVNKTLRREDRLTASQSIDRKRTREIEHPVDDTAPLRKRRRTSPTYCAVETLTEGASVCGSETSLDPIDYWRRQQTWPKKYFEPDNTMSHLLARRKSTTSLRRKRSGSLTASSTTPSDQKPREEKAAPYQDPRYKTLLETKGSFMRNYVGANEGGIKEDSKRLWQTLLGAEQTTPQASLFDDDIFSKTCDMVDGRNEAKVIQDISRLLVPSAQALATRSARLECLIESVNEGWNNAIPLTGTRPQPDYSVGFKREAFTGDQLNKLSPSIGDVIAGDQSFFMATYYMYFPFLTCEVKCGAAALDVADRQNAHSMTLAVRAIVELFRLVKREQELHRQILAFSISHDHRSVRIYGHYPVIDGSQTTFYRHPIRTFDFTELEGKEKWSAYKFTKNVYDIWMPKHLDRIRSVIDELPPDFDFEVPLLPAESGLSQDLESHHLSRSSTEPESLPGERGSQSGIVDVGDITPDTSFTGQGASKKPRRNAVKSKR</sequence>
<evidence type="ECO:0000313" key="3">
    <source>
        <dbReference type="EMBL" id="KAF2678346.1"/>
    </source>
</evidence>
<dbReference type="PANTHER" id="PTHR42470:SF2">
    <property type="match status" value="1"/>
</dbReference>
<feature type="domain" description="DUF7924" evidence="2">
    <location>
        <begin position="242"/>
        <end position="466"/>
    </location>
</feature>
<accession>A0A6G1IJC7</accession>
<protein>
    <recommendedName>
        <fullName evidence="2">DUF7924 domain-containing protein</fullName>
    </recommendedName>
</protein>
<name>A0A6G1IJC7_9PLEO</name>
<feature type="compositionally biased region" description="Basic residues" evidence="1">
    <location>
        <begin position="152"/>
        <end position="163"/>
    </location>
</feature>